<name>A0A9D1DVM3_9FIRM</name>
<gene>
    <name evidence="1" type="ORF">IAB38_07420</name>
</gene>
<organism evidence="1 2">
    <name type="scientific">Candidatus Onthousia excrementipullorum</name>
    <dbReference type="NCBI Taxonomy" id="2840884"/>
    <lineage>
        <taxon>Bacteria</taxon>
        <taxon>Bacillati</taxon>
        <taxon>Bacillota</taxon>
        <taxon>Bacilli</taxon>
        <taxon>Candidatus Onthousia</taxon>
    </lineage>
</organism>
<accession>A0A9D1DVM3</accession>
<protein>
    <recommendedName>
        <fullName evidence="3">Phospholipase C/D domain-containing protein</fullName>
    </recommendedName>
</protein>
<dbReference type="AlphaFoldDB" id="A0A9D1DVM3"/>
<evidence type="ECO:0000313" key="2">
    <source>
        <dbReference type="Proteomes" id="UP000824232"/>
    </source>
</evidence>
<reference evidence="1" key="2">
    <citation type="journal article" date="2021" name="PeerJ">
        <title>Extensive microbial diversity within the chicken gut microbiome revealed by metagenomics and culture.</title>
        <authorList>
            <person name="Gilroy R."/>
            <person name="Ravi A."/>
            <person name="Getino M."/>
            <person name="Pursley I."/>
            <person name="Horton D.L."/>
            <person name="Alikhan N.F."/>
            <person name="Baker D."/>
            <person name="Gharbi K."/>
            <person name="Hall N."/>
            <person name="Watson M."/>
            <person name="Adriaenssens E.M."/>
            <person name="Foster-Nyarko E."/>
            <person name="Jarju S."/>
            <person name="Secka A."/>
            <person name="Antonio M."/>
            <person name="Oren A."/>
            <person name="Chaudhuri R.R."/>
            <person name="La Ragione R."/>
            <person name="Hildebrand F."/>
            <person name="Pallen M.J."/>
        </authorList>
    </citation>
    <scope>NUCLEOTIDE SEQUENCE</scope>
    <source>
        <strain evidence="1">CHK184-20233</strain>
    </source>
</reference>
<proteinExistence type="predicted"/>
<comment type="caution">
    <text evidence="1">The sequence shown here is derived from an EMBL/GenBank/DDBJ whole genome shotgun (WGS) entry which is preliminary data.</text>
</comment>
<evidence type="ECO:0000313" key="1">
    <source>
        <dbReference type="EMBL" id="HIR59846.1"/>
    </source>
</evidence>
<reference evidence="1" key="1">
    <citation type="submission" date="2020-10" db="EMBL/GenBank/DDBJ databases">
        <authorList>
            <person name="Gilroy R."/>
        </authorList>
    </citation>
    <scope>NUCLEOTIDE SEQUENCE</scope>
    <source>
        <strain evidence="1">CHK184-20233</strain>
    </source>
</reference>
<dbReference type="EMBL" id="DVHC01000067">
    <property type="protein sequence ID" value="HIR59846.1"/>
    <property type="molecule type" value="Genomic_DNA"/>
</dbReference>
<dbReference type="Proteomes" id="UP000824232">
    <property type="component" value="Unassembled WGS sequence"/>
</dbReference>
<sequence length="185" mass="22077">MASATIHLAIAKKYLENHKELNYEKVIAGTLYPDATKDSEKTHYTEAYRGKDNLSHVRSKVNLYKFLNENKSLDDFKIGWFLHLVTDYLFFEECFTEEYLLNTSYNDFCRDLYFAYDHLNLYLTQKYRISKDDYKDYPSEYYQGLPYEKCILSKETVDAFINRVSNINLDKYIKKIQKKQGNIKP</sequence>
<evidence type="ECO:0008006" key="3">
    <source>
        <dbReference type="Google" id="ProtNLM"/>
    </source>
</evidence>